<dbReference type="GO" id="GO:0000398">
    <property type="term" value="P:mRNA splicing, via spliceosome"/>
    <property type="evidence" value="ECO:0007669"/>
    <property type="project" value="InterPro"/>
</dbReference>
<dbReference type="PANTHER" id="PTHR43995">
    <property type="entry name" value="PRE-MRNA-PROCESSING FACTOR 19"/>
    <property type="match status" value="1"/>
</dbReference>
<dbReference type="Proteomes" id="UP000681967">
    <property type="component" value="Unassembled WGS sequence"/>
</dbReference>
<dbReference type="PANTHER" id="PTHR43995:SF1">
    <property type="entry name" value="PRE-MRNA-PROCESSING FACTOR 19"/>
    <property type="match status" value="1"/>
</dbReference>
<comment type="subcellular location">
    <subcellularLocation>
        <location evidence="2">Nucleus</location>
    </subcellularLocation>
</comment>
<evidence type="ECO:0000313" key="4">
    <source>
        <dbReference type="EMBL" id="CAF5199510.1"/>
    </source>
</evidence>
<dbReference type="InterPro" id="IPR036322">
    <property type="entry name" value="WD40_repeat_dom_sf"/>
</dbReference>
<keyword evidence="2" id="KW-0227">DNA damage</keyword>
<dbReference type="GO" id="GO:0006281">
    <property type="term" value="P:DNA repair"/>
    <property type="evidence" value="ECO:0007669"/>
    <property type="project" value="UniProtKB-KW"/>
</dbReference>
<proteinExistence type="inferred from homology"/>
<keyword evidence="2" id="KW-0833">Ubl conjugation pathway</keyword>
<feature type="non-terminal residue" evidence="3">
    <location>
        <position position="1"/>
    </location>
</feature>
<comment type="similarity">
    <text evidence="2">Belongs to the WD repeat PRP19 family.</text>
</comment>
<dbReference type="InterPro" id="IPR015943">
    <property type="entry name" value="WD40/YVTN_repeat-like_dom_sf"/>
</dbReference>
<dbReference type="Gene3D" id="2.130.10.10">
    <property type="entry name" value="YVTN repeat-like/Quinoprotein amine dehydrogenase"/>
    <property type="match status" value="1"/>
</dbReference>
<keyword evidence="2" id="KW-0747">Spliceosome</keyword>
<feature type="repeat" description="WD" evidence="1">
    <location>
        <begin position="26"/>
        <end position="67"/>
    </location>
</feature>
<keyword evidence="2" id="KW-0808">Transferase</keyword>
<accession>A0A8S3FDD9</accession>
<keyword evidence="1" id="KW-0853">WD repeat</keyword>
<dbReference type="GO" id="GO:0070534">
    <property type="term" value="P:protein K63-linked ubiquitination"/>
    <property type="evidence" value="ECO:0007669"/>
    <property type="project" value="UniProtKB-UniRule"/>
</dbReference>
<dbReference type="GO" id="GO:0061630">
    <property type="term" value="F:ubiquitin protein ligase activity"/>
    <property type="evidence" value="ECO:0007669"/>
    <property type="project" value="UniProtKB-UniRule"/>
</dbReference>
<comment type="function">
    <text evidence="2">Ubiquitin-protein ligase which is mainly involved pre-mRNA splicing and DNA repair. Required for pre-mRNA splicing as component of the spliceosome.</text>
</comment>
<name>A0A8S3FDD9_9BILA</name>
<comment type="subunit">
    <text evidence="2">Homotetramer.</text>
</comment>
<keyword evidence="2" id="KW-0508">mRNA splicing</keyword>
<protein>
    <recommendedName>
        <fullName evidence="2">Pre-mRNA-processing factor 19</fullName>
        <ecNumber evidence="2">2.3.2.27</ecNumber>
    </recommendedName>
</protein>
<dbReference type="Pfam" id="PF00400">
    <property type="entry name" value="WD40"/>
    <property type="match status" value="1"/>
</dbReference>
<dbReference type="EMBL" id="CAJOBH010243801">
    <property type="protein sequence ID" value="CAF5118258.1"/>
    <property type="molecule type" value="Genomic_DNA"/>
</dbReference>
<organism evidence="3 5">
    <name type="scientific">Rotaria magnacalcarata</name>
    <dbReference type="NCBI Taxonomy" id="392030"/>
    <lineage>
        <taxon>Eukaryota</taxon>
        <taxon>Metazoa</taxon>
        <taxon>Spiralia</taxon>
        <taxon>Gnathifera</taxon>
        <taxon>Rotifera</taxon>
        <taxon>Eurotatoria</taxon>
        <taxon>Bdelloidea</taxon>
        <taxon>Philodinida</taxon>
        <taxon>Philodinidae</taxon>
        <taxon>Rotaria</taxon>
    </lineage>
</organism>
<gene>
    <name evidence="3" type="ORF">BYL167_LOCUS66676</name>
    <name evidence="4" type="ORF">GIL414_LOCUS76070</name>
</gene>
<evidence type="ECO:0000256" key="2">
    <source>
        <dbReference type="RuleBase" id="RU367101"/>
    </source>
</evidence>
<dbReference type="Proteomes" id="UP000681720">
    <property type="component" value="Unassembled WGS sequence"/>
</dbReference>
<evidence type="ECO:0000313" key="3">
    <source>
        <dbReference type="EMBL" id="CAF5118258.1"/>
    </source>
</evidence>
<dbReference type="SMART" id="SM00320">
    <property type="entry name" value="WD40"/>
    <property type="match status" value="1"/>
</dbReference>
<sequence length="75" mass="8167">DIAITGSSDSSIRVWHIPSAQCLKILKAHENPITGLSLHPTGDYVLSSSSDTFWALSDLRTGKLITKVQDTTSQR</sequence>
<dbReference type="GO" id="GO:0000974">
    <property type="term" value="C:Prp19 complex"/>
    <property type="evidence" value="ECO:0007669"/>
    <property type="project" value="UniProtKB-UniRule"/>
</dbReference>
<dbReference type="InterPro" id="IPR001680">
    <property type="entry name" value="WD40_rpt"/>
</dbReference>
<keyword evidence="2" id="KW-0234">DNA repair</keyword>
<dbReference type="EC" id="2.3.2.27" evidence="2"/>
<dbReference type="GO" id="GO:0071006">
    <property type="term" value="C:U2-type catalytic step 1 spliceosome"/>
    <property type="evidence" value="ECO:0007669"/>
    <property type="project" value="TreeGrafter"/>
</dbReference>
<comment type="catalytic activity">
    <reaction evidence="2">
        <text>S-ubiquitinyl-[E2 ubiquitin-conjugating enzyme]-L-cysteine + [acceptor protein]-L-lysine = [E2 ubiquitin-conjugating enzyme]-L-cysteine + N(6)-ubiquitinyl-[acceptor protein]-L-lysine.</text>
        <dbReference type="EC" id="2.3.2.27"/>
    </reaction>
</comment>
<dbReference type="SUPFAM" id="SSF50978">
    <property type="entry name" value="WD40 repeat-like"/>
    <property type="match status" value="1"/>
</dbReference>
<evidence type="ECO:0000256" key="1">
    <source>
        <dbReference type="PROSITE-ProRule" id="PRU00221"/>
    </source>
</evidence>
<feature type="non-terminal residue" evidence="3">
    <location>
        <position position="75"/>
    </location>
</feature>
<dbReference type="EMBL" id="CAJOBJ010344515">
    <property type="protein sequence ID" value="CAF5199510.1"/>
    <property type="molecule type" value="Genomic_DNA"/>
</dbReference>
<dbReference type="PROSITE" id="PS50082">
    <property type="entry name" value="WD_REPEATS_2"/>
    <property type="match status" value="2"/>
</dbReference>
<evidence type="ECO:0000313" key="5">
    <source>
        <dbReference type="Proteomes" id="UP000681967"/>
    </source>
</evidence>
<keyword evidence="2" id="KW-0539">Nucleus</keyword>
<keyword evidence="2" id="KW-0507">mRNA processing</keyword>
<feature type="repeat" description="WD" evidence="1">
    <location>
        <begin position="1"/>
        <end position="25"/>
    </location>
</feature>
<comment type="caution">
    <text evidence="3">The sequence shown here is derived from an EMBL/GenBank/DDBJ whole genome shotgun (WGS) entry which is preliminary data.</text>
</comment>
<dbReference type="InterPro" id="IPR038959">
    <property type="entry name" value="Prp19"/>
</dbReference>
<reference evidence="3" key="1">
    <citation type="submission" date="2021-02" db="EMBL/GenBank/DDBJ databases">
        <authorList>
            <person name="Nowell W R."/>
        </authorList>
    </citation>
    <scope>NUCLEOTIDE SEQUENCE</scope>
</reference>
<comment type="pathway">
    <text evidence="2">Protein modification; protein ubiquitination.</text>
</comment>
<dbReference type="AlphaFoldDB" id="A0A8S3FDD9"/>
<dbReference type="GO" id="GO:0005737">
    <property type="term" value="C:cytoplasm"/>
    <property type="evidence" value="ECO:0007669"/>
    <property type="project" value="TreeGrafter"/>
</dbReference>